<organism evidence="2 3">
    <name type="scientific">Elysia chlorotica</name>
    <name type="common">Eastern emerald elysia</name>
    <name type="synonym">Sea slug</name>
    <dbReference type="NCBI Taxonomy" id="188477"/>
    <lineage>
        <taxon>Eukaryota</taxon>
        <taxon>Metazoa</taxon>
        <taxon>Spiralia</taxon>
        <taxon>Lophotrochozoa</taxon>
        <taxon>Mollusca</taxon>
        <taxon>Gastropoda</taxon>
        <taxon>Heterobranchia</taxon>
        <taxon>Euthyneura</taxon>
        <taxon>Panpulmonata</taxon>
        <taxon>Sacoglossa</taxon>
        <taxon>Placobranchoidea</taxon>
        <taxon>Plakobranchidae</taxon>
        <taxon>Elysia</taxon>
    </lineage>
</organism>
<proteinExistence type="predicted"/>
<feature type="compositionally biased region" description="Polar residues" evidence="1">
    <location>
        <begin position="163"/>
        <end position="185"/>
    </location>
</feature>
<reference evidence="2 3" key="1">
    <citation type="submission" date="2019-01" db="EMBL/GenBank/DDBJ databases">
        <title>A draft genome assembly of the solar-powered sea slug Elysia chlorotica.</title>
        <authorList>
            <person name="Cai H."/>
            <person name="Li Q."/>
            <person name="Fang X."/>
            <person name="Li J."/>
            <person name="Curtis N.E."/>
            <person name="Altenburger A."/>
            <person name="Shibata T."/>
            <person name="Feng M."/>
            <person name="Maeda T."/>
            <person name="Schwartz J.A."/>
            <person name="Shigenobu S."/>
            <person name="Lundholm N."/>
            <person name="Nishiyama T."/>
            <person name="Yang H."/>
            <person name="Hasebe M."/>
            <person name="Li S."/>
            <person name="Pierce S.K."/>
            <person name="Wang J."/>
        </authorList>
    </citation>
    <scope>NUCLEOTIDE SEQUENCE [LARGE SCALE GENOMIC DNA]</scope>
    <source>
        <strain evidence="2">EC2010</strain>
        <tissue evidence="2">Whole organism of an adult</tissue>
    </source>
</reference>
<feature type="region of interest" description="Disordered" evidence="1">
    <location>
        <begin position="163"/>
        <end position="241"/>
    </location>
</feature>
<protein>
    <submittedName>
        <fullName evidence="2">Uncharacterized protein</fullName>
    </submittedName>
</protein>
<dbReference type="Proteomes" id="UP000271974">
    <property type="component" value="Unassembled WGS sequence"/>
</dbReference>
<sequence>MTSYSRAEVMHPQQQESVGTLQSGSQQDSSSYPNLSQSHTLGNLDGSNQTPPNDSTQQMRNPGSPSAMNASITDQSQQSHTSNVANEAQQTPHNHGFIQIYQNGKNIVIPLSQSLLQTLSSRLGAATTSQQSSNQQSVSSPNSPTNVPSVDFEIPVALEQQTGPQALQQKQSVSHSSGNTIQQQMEPPKSDEPSSPATSYQRGIESNGPNTDQQILSVDDQQVNMNERTSGPASFIQDFMG</sequence>
<accession>A0A3S1CD02</accession>
<name>A0A3S1CD02_ELYCH</name>
<gene>
    <name evidence="2" type="ORF">EGW08_002883</name>
</gene>
<evidence type="ECO:0000256" key="1">
    <source>
        <dbReference type="SAM" id="MobiDB-lite"/>
    </source>
</evidence>
<feature type="region of interest" description="Disordered" evidence="1">
    <location>
        <begin position="1"/>
        <end position="90"/>
    </location>
</feature>
<feature type="region of interest" description="Disordered" evidence="1">
    <location>
        <begin position="126"/>
        <end position="149"/>
    </location>
</feature>
<feature type="compositionally biased region" description="Polar residues" evidence="1">
    <location>
        <begin position="207"/>
        <end position="232"/>
    </location>
</feature>
<dbReference type="AlphaFoldDB" id="A0A3S1CD02"/>
<comment type="caution">
    <text evidence="2">The sequence shown here is derived from an EMBL/GenBank/DDBJ whole genome shotgun (WGS) entry which is preliminary data.</text>
</comment>
<evidence type="ECO:0000313" key="2">
    <source>
        <dbReference type="EMBL" id="RUS89363.1"/>
    </source>
</evidence>
<keyword evidence="3" id="KW-1185">Reference proteome</keyword>
<feature type="compositionally biased region" description="Polar residues" evidence="1">
    <location>
        <begin position="12"/>
        <end position="90"/>
    </location>
</feature>
<evidence type="ECO:0000313" key="3">
    <source>
        <dbReference type="Proteomes" id="UP000271974"/>
    </source>
</evidence>
<dbReference type="EMBL" id="RQTK01000058">
    <property type="protein sequence ID" value="RUS89363.1"/>
    <property type="molecule type" value="Genomic_DNA"/>
</dbReference>